<name>A0A4S3PS45_9BACI</name>
<organism evidence="1 2">
    <name type="scientific">Bacillus timonensis</name>
    <dbReference type="NCBI Taxonomy" id="1033734"/>
    <lineage>
        <taxon>Bacteria</taxon>
        <taxon>Bacillati</taxon>
        <taxon>Bacillota</taxon>
        <taxon>Bacilli</taxon>
        <taxon>Bacillales</taxon>
        <taxon>Bacillaceae</taxon>
        <taxon>Bacillus</taxon>
    </lineage>
</organism>
<dbReference type="OrthoDB" id="1912370at2"/>
<comment type="caution">
    <text evidence="1">The sequence shown here is derived from an EMBL/GenBank/DDBJ whole genome shotgun (WGS) entry which is preliminary data.</text>
</comment>
<dbReference type="AlphaFoldDB" id="A0A4S3PS45"/>
<dbReference type="RefSeq" id="WP_136380276.1">
    <property type="nucleotide sequence ID" value="NZ_SLUB01000026.1"/>
</dbReference>
<protein>
    <submittedName>
        <fullName evidence="1">DUF4362 domain-containing protein</fullName>
    </submittedName>
</protein>
<gene>
    <name evidence="1" type="ORF">E1I69_14370</name>
</gene>
<dbReference type="PROSITE" id="PS51257">
    <property type="entry name" value="PROKAR_LIPOPROTEIN"/>
    <property type="match status" value="1"/>
</dbReference>
<evidence type="ECO:0000313" key="1">
    <source>
        <dbReference type="EMBL" id="THE11632.1"/>
    </source>
</evidence>
<dbReference type="Pfam" id="PF14275">
    <property type="entry name" value="DUF4362"/>
    <property type="match status" value="1"/>
</dbReference>
<dbReference type="InterPro" id="IPR025372">
    <property type="entry name" value="DUF4362"/>
</dbReference>
<evidence type="ECO:0000313" key="2">
    <source>
        <dbReference type="Proteomes" id="UP000306477"/>
    </source>
</evidence>
<keyword evidence="2" id="KW-1185">Reference proteome</keyword>
<reference evidence="1 2" key="1">
    <citation type="journal article" date="2019" name="Indoor Air">
        <title>Impacts of indoor surface finishes on bacterial viability.</title>
        <authorList>
            <person name="Hu J."/>
            <person name="Maamar S.B."/>
            <person name="Glawe A.J."/>
            <person name="Gottel N."/>
            <person name="Gilbert J.A."/>
            <person name="Hartmann E.M."/>
        </authorList>
    </citation>
    <scope>NUCLEOTIDE SEQUENCE [LARGE SCALE GENOMIC DNA]</scope>
    <source>
        <strain evidence="1 2">AF060A6</strain>
    </source>
</reference>
<dbReference type="EMBL" id="SLUB01000026">
    <property type="protein sequence ID" value="THE11632.1"/>
    <property type="molecule type" value="Genomic_DNA"/>
</dbReference>
<sequence length="145" mass="16585">MRSFLFIVILFFVGISISGCSKSGGYGLEEAIERGDVVYRNEVFNLERFEQFLINLSNKNEDTIRVTAYTHEGDPIFQDLQFDGEVIHYSYDNSNDKFAGKDKGKETDVCKEVIEKKNNQGEIEYLISGCSKNTEHILISVEKKH</sequence>
<proteinExistence type="predicted"/>
<dbReference type="Proteomes" id="UP000306477">
    <property type="component" value="Unassembled WGS sequence"/>
</dbReference>
<accession>A0A4S3PS45</accession>